<comment type="caution">
    <text evidence="1">The sequence shown here is derived from an EMBL/GenBank/DDBJ whole genome shotgun (WGS) entry which is preliminary data.</text>
</comment>
<dbReference type="AlphaFoldDB" id="A0AAV5HLU2"/>
<dbReference type="Proteomes" id="UP001054252">
    <property type="component" value="Unassembled WGS sequence"/>
</dbReference>
<dbReference type="EMBL" id="BPVZ01000001">
    <property type="protein sequence ID" value="GKU86139.1"/>
    <property type="molecule type" value="Genomic_DNA"/>
</dbReference>
<protein>
    <submittedName>
        <fullName evidence="1">Uncharacterized protein</fullName>
    </submittedName>
</protein>
<proteinExistence type="predicted"/>
<reference evidence="1 2" key="1">
    <citation type="journal article" date="2021" name="Commun. Biol.">
        <title>The genome of Shorea leprosula (Dipterocarpaceae) highlights the ecological relevance of drought in aseasonal tropical rainforests.</title>
        <authorList>
            <person name="Ng K.K.S."/>
            <person name="Kobayashi M.J."/>
            <person name="Fawcett J.A."/>
            <person name="Hatakeyama M."/>
            <person name="Paape T."/>
            <person name="Ng C.H."/>
            <person name="Ang C.C."/>
            <person name="Tnah L.H."/>
            <person name="Lee C.T."/>
            <person name="Nishiyama T."/>
            <person name="Sese J."/>
            <person name="O'Brien M.J."/>
            <person name="Copetti D."/>
            <person name="Mohd Noor M.I."/>
            <person name="Ong R.C."/>
            <person name="Putra M."/>
            <person name="Sireger I.Z."/>
            <person name="Indrioko S."/>
            <person name="Kosugi Y."/>
            <person name="Izuno A."/>
            <person name="Isagi Y."/>
            <person name="Lee S.L."/>
            <person name="Shimizu K.K."/>
        </authorList>
    </citation>
    <scope>NUCLEOTIDE SEQUENCE [LARGE SCALE GENOMIC DNA]</scope>
    <source>
        <strain evidence="1">214</strain>
    </source>
</reference>
<evidence type="ECO:0000313" key="2">
    <source>
        <dbReference type="Proteomes" id="UP001054252"/>
    </source>
</evidence>
<gene>
    <name evidence="1" type="ORF">SLEP1_g703</name>
</gene>
<organism evidence="1 2">
    <name type="scientific">Rubroshorea leprosula</name>
    <dbReference type="NCBI Taxonomy" id="152421"/>
    <lineage>
        <taxon>Eukaryota</taxon>
        <taxon>Viridiplantae</taxon>
        <taxon>Streptophyta</taxon>
        <taxon>Embryophyta</taxon>
        <taxon>Tracheophyta</taxon>
        <taxon>Spermatophyta</taxon>
        <taxon>Magnoliopsida</taxon>
        <taxon>eudicotyledons</taxon>
        <taxon>Gunneridae</taxon>
        <taxon>Pentapetalae</taxon>
        <taxon>rosids</taxon>
        <taxon>malvids</taxon>
        <taxon>Malvales</taxon>
        <taxon>Dipterocarpaceae</taxon>
        <taxon>Rubroshorea</taxon>
    </lineage>
</organism>
<sequence length="52" mass="5623">MGVAGEEKLIPQGPCSQFKDCNQHCLDNKFPLGGFCKELSPGQTSFCLCKST</sequence>
<evidence type="ECO:0000313" key="1">
    <source>
        <dbReference type="EMBL" id="GKU86139.1"/>
    </source>
</evidence>
<name>A0AAV5HLU2_9ROSI</name>
<accession>A0AAV5HLU2</accession>
<keyword evidence="2" id="KW-1185">Reference proteome</keyword>
<dbReference type="Gene3D" id="3.30.30.10">
    <property type="entry name" value="Knottin, scorpion toxin-like"/>
    <property type="match status" value="1"/>
</dbReference>
<dbReference type="InterPro" id="IPR036574">
    <property type="entry name" value="Scorpion_toxin-like_sf"/>
</dbReference>